<comment type="caution">
    <text evidence="1">The sequence shown here is derived from an EMBL/GenBank/DDBJ whole genome shotgun (WGS) entry which is preliminary data.</text>
</comment>
<organism evidence="1 2">
    <name type="scientific">Halomonas colorata</name>
    <dbReference type="NCBI Taxonomy" id="2742615"/>
    <lineage>
        <taxon>Bacteria</taxon>
        <taxon>Pseudomonadati</taxon>
        <taxon>Pseudomonadota</taxon>
        <taxon>Gammaproteobacteria</taxon>
        <taxon>Oceanospirillales</taxon>
        <taxon>Halomonadaceae</taxon>
        <taxon>Halomonas</taxon>
    </lineage>
</organism>
<dbReference type="RefSeq" id="WP_192539259.1">
    <property type="nucleotide sequence ID" value="NZ_JABUZA010000048.1"/>
</dbReference>
<protein>
    <recommendedName>
        <fullName evidence="3">Phasin domain-containing protein</fullName>
    </recommendedName>
</protein>
<accession>A0ABR9G1K9</accession>
<keyword evidence="2" id="KW-1185">Reference proteome</keyword>
<reference evidence="1 2" key="1">
    <citation type="submission" date="2020-07" db="EMBL/GenBank/DDBJ databases">
        <title>Halophilic bacteria isolated from french cheeses.</title>
        <authorList>
            <person name="Kothe C.I."/>
            <person name="Farah-Kraiem B."/>
            <person name="Renault P."/>
            <person name="Dridi B."/>
        </authorList>
    </citation>
    <scope>NUCLEOTIDE SEQUENCE [LARGE SCALE GENOMIC DNA]</scope>
    <source>
        <strain evidence="1 2">FME20</strain>
    </source>
</reference>
<dbReference type="EMBL" id="RRZB01000047">
    <property type="protein sequence ID" value="MBE0464802.1"/>
    <property type="molecule type" value="Genomic_DNA"/>
</dbReference>
<proteinExistence type="predicted"/>
<dbReference type="Proteomes" id="UP001645038">
    <property type="component" value="Unassembled WGS sequence"/>
</dbReference>
<sequence>MKQSTQPALVPMSPTAMFDAWKVGLMALELCTTSWSTITMRNQLWQTQPFFSPKMMKENQRMVSEKLDASMEAGLAMQKTLFNMLSGQHAPWWVTSRQAMQPYHRRSSANSRRLSR</sequence>
<gene>
    <name evidence="1" type="ORF">EI547_15280</name>
</gene>
<name>A0ABR9G1K9_9GAMM</name>
<evidence type="ECO:0008006" key="3">
    <source>
        <dbReference type="Google" id="ProtNLM"/>
    </source>
</evidence>
<evidence type="ECO:0000313" key="1">
    <source>
        <dbReference type="EMBL" id="MBE0464802.1"/>
    </source>
</evidence>
<evidence type="ECO:0000313" key="2">
    <source>
        <dbReference type="Proteomes" id="UP001645038"/>
    </source>
</evidence>